<keyword evidence="2" id="KW-1185">Reference proteome</keyword>
<comment type="caution">
    <text evidence="1">The sequence shown here is derived from an EMBL/GenBank/DDBJ whole genome shotgun (WGS) entry which is preliminary data.</text>
</comment>
<accession>A0ABR2CDP0</accession>
<evidence type="ECO:0000313" key="2">
    <source>
        <dbReference type="Proteomes" id="UP001472677"/>
    </source>
</evidence>
<sequence>MFFEIKTSASSSLIDKERVLILNKHKFVCCPANVYALLFIPSWVPIVSRLGFPHGVKLTPKPIGHNNIYLLEWLTPNQIPGKIFFFKSEIVSQQSYCLKN</sequence>
<name>A0ABR2CDP0_9ROSI</name>
<evidence type="ECO:0000313" key="1">
    <source>
        <dbReference type="EMBL" id="KAK8517449.1"/>
    </source>
</evidence>
<dbReference type="Proteomes" id="UP001472677">
    <property type="component" value="Unassembled WGS sequence"/>
</dbReference>
<gene>
    <name evidence="1" type="ORF">V6N12_016300</name>
</gene>
<proteinExistence type="predicted"/>
<organism evidence="1 2">
    <name type="scientific">Hibiscus sabdariffa</name>
    <name type="common">roselle</name>
    <dbReference type="NCBI Taxonomy" id="183260"/>
    <lineage>
        <taxon>Eukaryota</taxon>
        <taxon>Viridiplantae</taxon>
        <taxon>Streptophyta</taxon>
        <taxon>Embryophyta</taxon>
        <taxon>Tracheophyta</taxon>
        <taxon>Spermatophyta</taxon>
        <taxon>Magnoliopsida</taxon>
        <taxon>eudicotyledons</taxon>
        <taxon>Gunneridae</taxon>
        <taxon>Pentapetalae</taxon>
        <taxon>rosids</taxon>
        <taxon>malvids</taxon>
        <taxon>Malvales</taxon>
        <taxon>Malvaceae</taxon>
        <taxon>Malvoideae</taxon>
        <taxon>Hibiscus</taxon>
    </lineage>
</organism>
<protein>
    <submittedName>
        <fullName evidence="1">Uncharacterized protein</fullName>
    </submittedName>
</protein>
<reference evidence="1 2" key="1">
    <citation type="journal article" date="2024" name="G3 (Bethesda)">
        <title>Genome assembly of Hibiscus sabdariffa L. provides insights into metabolisms of medicinal natural products.</title>
        <authorList>
            <person name="Kim T."/>
        </authorList>
    </citation>
    <scope>NUCLEOTIDE SEQUENCE [LARGE SCALE GENOMIC DNA]</scope>
    <source>
        <strain evidence="1">TK-2024</strain>
        <tissue evidence="1">Old leaves</tissue>
    </source>
</reference>
<dbReference type="EMBL" id="JBBPBM010000055">
    <property type="protein sequence ID" value="KAK8517449.1"/>
    <property type="molecule type" value="Genomic_DNA"/>
</dbReference>